<reference evidence="8" key="1">
    <citation type="submission" date="2017-10" db="EMBL/GenBank/DDBJ databases">
        <title>Whole genome sequencing of various Bordetella species.</title>
        <authorList>
            <person name="Weigand M.R."/>
            <person name="Loparev V."/>
            <person name="Peng Y."/>
            <person name="Bowden K.E."/>
            <person name="Tondella M.L."/>
            <person name="Williams M.M."/>
        </authorList>
    </citation>
    <scope>NUCLEOTIDE SEQUENCE [LARGE SCALE GENOMIC DNA]</scope>
    <source>
        <strain evidence="8">H720</strain>
    </source>
</reference>
<dbReference type="AlphaFoldDB" id="A0AAN1RXI6"/>
<proteinExistence type="predicted"/>
<feature type="binding site" evidence="5">
    <location>
        <position position="129"/>
    </location>
    <ligand>
        <name>Mg(2+)</name>
        <dbReference type="ChEBI" id="CHEBI:18420"/>
    </ligand>
</feature>
<feature type="binding site" evidence="4">
    <location>
        <position position="68"/>
    </location>
    <ligand>
        <name>substrate</name>
    </ligand>
</feature>
<feature type="binding site" evidence="5">
    <location>
        <position position="156"/>
    </location>
    <ligand>
        <name>Mg(2+)</name>
        <dbReference type="ChEBI" id="CHEBI:18420"/>
    </ligand>
</feature>
<keyword evidence="7" id="KW-0456">Lyase</keyword>
<gene>
    <name evidence="7" type="ORF">CS347_12550</name>
</gene>
<dbReference type="EMBL" id="CP024172">
    <property type="protein sequence ID" value="AZW17535.1"/>
    <property type="molecule type" value="Genomic_DNA"/>
</dbReference>
<dbReference type="Proteomes" id="UP000282741">
    <property type="component" value="Chromosome"/>
</dbReference>
<sequence length="288" mass="31139">MQIKELRSLLFLPANRPAFIERAHERSADAVILDLEDAVLPEQKAEARLMVPRASAALAARGLTVLLRVNADPQAWCADLDAADLSKLKGVILPKVEAAAEVAALAEALNVMERRSACPWPLAVAALIESPLGVLRAAEIAQASERLCALGFGAEDYAACLGIPPEPDYLRWPAQQVANSARAFGLGCWGLADTVANMEDMARFEGAVREARNLGFTGSVAVHPRQVPPVNRGFSPTQAELEWALRVVAAAEAGRAQGKGVVRLDGRMVDQPLVDRAERWLRQRRMSQ</sequence>
<evidence type="ECO:0000256" key="3">
    <source>
        <dbReference type="ARBA" id="ARBA00022842"/>
    </source>
</evidence>
<keyword evidence="3 5" id="KW-0460">Magnesium</keyword>
<evidence type="ECO:0000256" key="2">
    <source>
        <dbReference type="ARBA" id="ARBA00022723"/>
    </source>
</evidence>
<protein>
    <submittedName>
        <fullName evidence="7">CoA ester lyase</fullName>
    </submittedName>
</protein>
<dbReference type="GO" id="GO:0000287">
    <property type="term" value="F:magnesium ion binding"/>
    <property type="evidence" value="ECO:0007669"/>
    <property type="project" value="TreeGrafter"/>
</dbReference>
<accession>A0AAN1RXI6</accession>
<dbReference type="PANTHER" id="PTHR32308">
    <property type="entry name" value="LYASE BETA SUBUNIT, PUTATIVE (AFU_ORTHOLOGUE AFUA_4G13030)-RELATED"/>
    <property type="match status" value="1"/>
</dbReference>
<dbReference type="InterPro" id="IPR011206">
    <property type="entry name" value="Citrate_lyase_beta/mcl1/mcl2"/>
</dbReference>
<keyword evidence="2 5" id="KW-0479">Metal-binding</keyword>
<evidence type="ECO:0000256" key="5">
    <source>
        <dbReference type="PIRSR" id="PIRSR015582-2"/>
    </source>
</evidence>
<feature type="binding site" evidence="4">
    <location>
        <position position="129"/>
    </location>
    <ligand>
        <name>substrate</name>
    </ligand>
</feature>
<comment type="cofactor">
    <cofactor evidence="1">
        <name>Mg(2+)</name>
        <dbReference type="ChEBI" id="CHEBI:18420"/>
    </cofactor>
</comment>
<organism evidence="7 8">
    <name type="scientific">Bordetella hinzii</name>
    <dbReference type="NCBI Taxonomy" id="103855"/>
    <lineage>
        <taxon>Bacteria</taxon>
        <taxon>Pseudomonadati</taxon>
        <taxon>Pseudomonadota</taxon>
        <taxon>Betaproteobacteria</taxon>
        <taxon>Burkholderiales</taxon>
        <taxon>Alcaligenaceae</taxon>
        <taxon>Bordetella</taxon>
    </lineage>
</organism>
<dbReference type="PIRSF" id="PIRSF015582">
    <property type="entry name" value="Cit_lyase_B"/>
    <property type="match status" value="1"/>
</dbReference>
<dbReference type="GO" id="GO:0006107">
    <property type="term" value="P:oxaloacetate metabolic process"/>
    <property type="evidence" value="ECO:0007669"/>
    <property type="project" value="TreeGrafter"/>
</dbReference>
<dbReference type="PANTHER" id="PTHR32308:SF10">
    <property type="entry name" value="CITRATE LYASE SUBUNIT BETA"/>
    <property type="match status" value="1"/>
</dbReference>
<dbReference type="InterPro" id="IPR040442">
    <property type="entry name" value="Pyrv_kinase-like_dom_sf"/>
</dbReference>
<dbReference type="RefSeq" id="WP_029581449.1">
    <property type="nucleotide sequence ID" value="NZ_CP012076.1"/>
</dbReference>
<dbReference type="Pfam" id="PF03328">
    <property type="entry name" value="HpcH_HpaI"/>
    <property type="match status" value="1"/>
</dbReference>
<dbReference type="KEGG" id="bhz:ACR54_03743"/>
<dbReference type="Gene3D" id="3.20.20.60">
    <property type="entry name" value="Phosphoenolpyruvate-binding domains"/>
    <property type="match status" value="1"/>
</dbReference>
<dbReference type="InterPro" id="IPR005000">
    <property type="entry name" value="Aldolase/citrate-lyase_domain"/>
</dbReference>
<evidence type="ECO:0000313" key="7">
    <source>
        <dbReference type="EMBL" id="AZW17535.1"/>
    </source>
</evidence>
<evidence type="ECO:0000313" key="8">
    <source>
        <dbReference type="Proteomes" id="UP000282741"/>
    </source>
</evidence>
<evidence type="ECO:0000256" key="4">
    <source>
        <dbReference type="PIRSR" id="PIRSR015582-1"/>
    </source>
</evidence>
<dbReference type="InterPro" id="IPR015813">
    <property type="entry name" value="Pyrv/PenolPyrv_kinase-like_dom"/>
</dbReference>
<dbReference type="GeneID" id="92995137"/>
<dbReference type="GO" id="GO:0016829">
    <property type="term" value="F:lyase activity"/>
    <property type="evidence" value="ECO:0007669"/>
    <property type="project" value="UniProtKB-KW"/>
</dbReference>
<feature type="domain" description="HpcH/HpaI aldolase/citrate lyase" evidence="6">
    <location>
        <begin position="7"/>
        <end position="224"/>
    </location>
</feature>
<evidence type="ECO:0000259" key="6">
    <source>
        <dbReference type="Pfam" id="PF03328"/>
    </source>
</evidence>
<evidence type="ECO:0000256" key="1">
    <source>
        <dbReference type="ARBA" id="ARBA00001946"/>
    </source>
</evidence>
<dbReference type="SUPFAM" id="SSF51621">
    <property type="entry name" value="Phosphoenolpyruvate/pyruvate domain"/>
    <property type="match status" value="1"/>
</dbReference>
<name>A0AAN1RXI6_9BORD</name>